<dbReference type="EMBL" id="BAABBN010000007">
    <property type="protein sequence ID" value="GAA3926579.1"/>
    <property type="molecule type" value="Genomic_DNA"/>
</dbReference>
<name>A0ABP7MMY3_9GAMM</name>
<evidence type="ECO:0000256" key="3">
    <source>
        <dbReference type="ARBA" id="ARBA00022448"/>
    </source>
</evidence>
<dbReference type="InterPro" id="IPR003423">
    <property type="entry name" value="OMP_efflux"/>
</dbReference>
<comment type="caution">
    <text evidence="10">The sequence shown here is derived from an EMBL/GenBank/DDBJ whole genome shotgun (WGS) entry which is preliminary data.</text>
</comment>
<dbReference type="PANTHER" id="PTHR30026">
    <property type="entry name" value="OUTER MEMBRANE PROTEIN TOLC"/>
    <property type="match status" value="1"/>
</dbReference>
<keyword evidence="4" id="KW-1134">Transmembrane beta strand</keyword>
<dbReference type="RefSeq" id="WP_344798708.1">
    <property type="nucleotide sequence ID" value="NZ_BAABBN010000007.1"/>
</dbReference>
<keyword evidence="5" id="KW-0812">Transmembrane</keyword>
<evidence type="ECO:0000256" key="2">
    <source>
        <dbReference type="ARBA" id="ARBA00007613"/>
    </source>
</evidence>
<sequence>MYKGRLKVTAVVLSLSCAPAWSANLLDIYQSAIQKDAQLAASKARFDSRKETEDQAFSGLLPQVNLGASASFNDRTTSPNSGSDVDQETDTTQWSLSGKQVLFNGSIWNDWKAAGLSTQSAQYTYLADQQALTFRTATSYIEVLRAHENLTLRIAEEKAVGRQLEQTKQHFEVGLIPITDVHEAQASFDSTRVNRIVAQNDLNIAFEALTKLTGEIYGELDALSADYPITMPSPASAQEWVSAALNSNPALASAQYAVQAAQENVDSSRSGHYPTIDVTASYGEQYLDSDVSPSGSSGFQSGDTDVQDTVVSLNFNLPLYAGGAVSSSTRQATSDLEEARQNLIFSNRDITQQTRTLYSLVTTNVLRIDARKQAVVSSTSALEATELGYEVGTRNIVDVLIAQRNLYESQRNLTDARYDYVLNYLQLKQVSGQLAQSDMEELNQWLTGDKVTTVEVTKNL</sequence>
<protein>
    <submittedName>
        <fullName evidence="10">Efflux transporter outer membrane subunit OpmH</fullName>
    </submittedName>
</protein>
<dbReference type="Proteomes" id="UP001501565">
    <property type="component" value="Unassembled WGS sequence"/>
</dbReference>
<keyword evidence="3" id="KW-0813">Transport</keyword>
<dbReference type="Pfam" id="PF02321">
    <property type="entry name" value="OEP"/>
    <property type="match status" value="2"/>
</dbReference>
<feature type="chain" id="PRO_5045201621" evidence="9">
    <location>
        <begin position="23"/>
        <end position="460"/>
    </location>
</feature>
<dbReference type="PANTHER" id="PTHR30026:SF20">
    <property type="entry name" value="OUTER MEMBRANE PROTEIN TOLC"/>
    <property type="match status" value="1"/>
</dbReference>
<feature type="signal peptide" evidence="9">
    <location>
        <begin position="1"/>
        <end position="22"/>
    </location>
</feature>
<evidence type="ECO:0000256" key="1">
    <source>
        <dbReference type="ARBA" id="ARBA00004442"/>
    </source>
</evidence>
<proteinExistence type="inferred from homology"/>
<comment type="subcellular location">
    <subcellularLocation>
        <location evidence="1">Cell outer membrane</location>
    </subcellularLocation>
</comment>
<evidence type="ECO:0000256" key="5">
    <source>
        <dbReference type="ARBA" id="ARBA00022692"/>
    </source>
</evidence>
<keyword evidence="9" id="KW-0732">Signal</keyword>
<keyword evidence="6" id="KW-0472">Membrane</keyword>
<evidence type="ECO:0000256" key="4">
    <source>
        <dbReference type="ARBA" id="ARBA00022452"/>
    </source>
</evidence>
<dbReference type="NCBIfam" id="TIGR01844">
    <property type="entry name" value="type_I_sec_TolC"/>
    <property type="match status" value="1"/>
</dbReference>
<comment type="similarity">
    <text evidence="2">Belongs to the outer membrane factor (OMF) (TC 1.B.17) family.</text>
</comment>
<evidence type="ECO:0000313" key="10">
    <source>
        <dbReference type="EMBL" id="GAA3926579.1"/>
    </source>
</evidence>
<keyword evidence="7" id="KW-0998">Cell outer membrane</keyword>
<dbReference type="SUPFAM" id="SSF56954">
    <property type="entry name" value="Outer membrane efflux proteins (OEP)"/>
    <property type="match status" value="1"/>
</dbReference>
<organism evidence="10 11">
    <name type="scientific">Litoribacillus peritrichatus</name>
    <dbReference type="NCBI Taxonomy" id="718191"/>
    <lineage>
        <taxon>Bacteria</taxon>
        <taxon>Pseudomonadati</taxon>
        <taxon>Pseudomonadota</taxon>
        <taxon>Gammaproteobacteria</taxon>
        <taxon>Oceanospirillales</taxon>
        <taxon>Oceanospirillaceae</taxon>
        <taxon>Litoribacillus</taxon>
    </lineage>
</organism>
<gene>
    <name evidence="10" type="primary">opmH</name>
    <name evidence="10" type="ORF">GCM10022277_23330</name>
</gene>
<reference evidence="11" key="1">
    <citation type="journal article" date="2019" name="Int. J. Syst. Evol. Microbiol.">
        <title>The Global Catalogue of Microorganisms (GCM) 10K type strain sequencing project: providing services to taxonomists for standard genome sequencing and annotation.</title>
        <authorList>
            <consortium name="The Broad Institute Genomics Platform"/>
            <consortium name="The Broad Institute Genome Sequencing Center for Infectious Disease"/>
            <person name="Wu L."/>
            <person name="Ma J."/>
        </authorList>
    </citation>
    <scope>NUCLEOTIDE SEQUENCE [LARGE SCALE GENOMIC DNA]</scope>
    <source>
        <strain evidence="11">JCM 17551</strain>
    </source>
</reference>
<accession>A0ABP7MMY3</accession>
<evidence type="ECO:0000313" key="11">
    <source>
        <dbReference type="Proteomes" id="UP001501565"/>
    </source>
</evidence>
<evidence type="ECO:0000256" key="7">
    <source>
        <dbReference type="ARBA" id="ARBA00023237"/>
    </source>
</evidence>
<evidence type="ECO:0000256" key="8">
    <source>
        <dbReference type="SAM" id="MobiDB-lite"/>
    </source>
</evidence>
<dbReference type="InterPro" id="IPR010130">
    <property type="entry name" value="T1SS_OMP_TolC"/>
</dbReference>
<dbReference type="InterPro" id="IPR051906">
    <property type="entry name" value="TolC-like"/>
</dbReference>
<evidence type="ECO:0000256" key="6">
    <source>
        <dbReference type="ARBA" id="ARBA00023136"/>
    </source>
</evidence>
<keyword evidence="11" id="KW-1185">Reference proteome</keyword>
<evidence type="ECO:0000256" key="9">
    <source>
        <dbReference type="SAM" id="SignalP"/>
    </source>
</evidence>
<feature type="region of interest" description="Disordered" evidence="8">
    <location>
        <begin position="70"/>
        <end position="92"/>
    </location>
</feature>
<dbReference type="Gene3D" id="1.20.1600.10">
    <property type="entry name" value="Outer membrane efflux proteins (OEP)"/>
    <property type="match status" value="1"/>
</dbReference>